<dbReference type="InterPro" id="IPR058245">
    <property type="entry name" value="NreC/VraR/RcsB-like_REC"/>
</dbReference>
<dbReference type="InterPro" id="IPR000792">
    <property type="entry name" value="Tscrpt_reg_LuxR_C"/>
</dbReference>
<dbReference type="PROSITE" id="PS50043">
    <property type="entry name" value="HTH_LUXR_2"/>
    <property type="match status" value="1"/>
</dbReference>
<dbReference type="Proteomes" id="UP000608024">
    <property type="component" value="Unassembled WGS sequence"/>
</dbReference>
<feature type="domain" description="HTH luxR-type" evidence="6">
    <location>
        <begin position="151"/>
        <end position="216"/>
    </location>
</feature>
<organism evidence="8 9">
    <name type="scientific">Streptomyces longispororuber</name>
    <dbReference type="NCBI Taxonomy" id="68230"/>
    <lineage>
        <taxon>Bacteria</taxon>
        <taxon>Bacillati</taxon>
        <taxon>Actinomycetota</taxon>
        <taxon>Actinomycetes</taxon>
        <taxon>Kitasatosporales</taxon>
        <taxon>Streptomycetaceae</taxon>
        <taxon>Streptomyces</taxon>
    </lineage>
</organism>
<accession>A0A918ZYK2</accession>
<gene>
    <name evidence="8" type="ORF">GCM10018785_48860</name>
</gene>
<feature type="modified residue" description="4-aspartylphosphate" evidence="5">
    <location>
        <position position="57"/>
    </location>
</feature>
<reference evidence="8" key="1">
    <citation type="journal article" date="2014" name="Int. J. Syst. Evol. Microbiol.">
        <title>Complete genome sequence of Corynebacterium casei LMG S-19264T (=DSM 44701T), isolated from a smear-ripened cheese.</title>
        <authorList>
            <consortium name="US DOE Joint Genome Institute (JGI-PGF)"/>
            <person name="Walter F."/>
            <person name="Albersmeier A."/>
            <person name="Kalinowski J."/>
            <person name="Ruckert C."/>
        </authorList>
    </citation>
    <scope>NUCLEOTIDE SEQUENCE</scope>
    <source>
        <strain evidence="8">JCM 4784</strain>
    </source>
</reference>
<dbReference type="PROSITE" id="PS50110">
    <property type="entry name" value="RESPONSE_REGULATORY"/>
    <property type="match status" value="1"/>
</dbReference>
<evidence type="ECO:0000313" key="9">
    <source>
        <dbReference type="Proteomes" id="UP000608024"/>
    </source>
</evidence>
<dbReference type="SUPFAM" id="SSF52172">
    <property type="entry name" value="CheY-like"/>
    <property type="match status" value="1"/>
</dbReference>
<dbReference type="GO" id="GO:0003677">
    <property type="term" value="F:DNA binding"/>
    <property type="evidence" value="ECO:0007669"/>
    <property type="project" value="UniProtKB-KW"/>
</dbReference>
<dbReference type="InterPro" id="IPR001789">
    <property type="entry name" value="Sig_transdc_resp-reg_receiver"/>
</dbReference>
<dbReference type="Gene3D" id="3.40.50.2300">
    <property type="match status" value="1"/>
</dbReference>
<evidence type="ECO:0000256" key="2">
    <source>
        <dbReference type="ARBA" id="ARBA00023015"/>
    </source>
</evidence>
<evidence type="ECO:0000256" key="3">
    <source>
        <dbReference type="ARBA" id="ARBA00023125"/>
    </source>
</evidence>
<keyword evidence="1 5" id="KW-0597">Phosphoprotein</keyword>
<evidence type="ECO:0000256" key="4">
    <source>
        <dbReference type="ARBA" id="ARBA00023163"/>
    </source>
</evidence>
<name>A0A918ZYK2_9ACTN</name>
<evidence type="ECO:0000259" key="7">
    <source>
        <dbReference type="PROSITE" id="PS50110"/>
    </source>
</evidence>
<evidence type="ECO:0000259" key="6">
    <source>
        <dbReference type="PROSITE" id="PS50043"/>
    </source>
</evidence>
<keyword evidence="9" id="KW-1185">Reference proteome</keyword>
<dbReference type="SMART" id="SM00421">
    <property type="entry name" value="HTH_LUXR"/>
    <property type="match status" value="1"/>
</dbReference>
<keyword evidence="2" id="KW-0805">Transcription regulation</keyword>
<dbReference type="PRINTS" id="PR00038">
    <property type="entry name" value="HTHLUXR"/>
</dbReference>
<dbReference type="CDD" id="cd06170">
    <property type="entry name" value="LuxR_C_like"/>
    <property type="match status" value="1"/>
</dbReference>
<keyword evidence="4" id="KW-0804">Transcription</keyword>
<dbReference type="PANTHER" id="PTHR43214:SF24">
    <property type="entry name" value="TRANSCRIPTIONAL REGULATORY PROTEIN NARL-RELATED"/>
    <property type="match status" value="1"/>
</dbReference>
<dbReference type="GO" id="GO:0000160">
    <property type="term" value="P:phosphorelay signal transduction system"/>
    <property type="evidence" value="ECO:0007669"/>
    <property type="project" value="InterPro"/>
</dbReference>
<dbReference type="Pfam" id="PF00072">
    <property type="entry name" value="Response_reg"/>
    <property type="match status" value="1"/>
</dbReference>
<dbReference type="EMBL" id="BNBT01000086">
    <property type="protein sequence ID" value="GHE74805.1"/>
    <property type="molecule type" value="Genomic_DNA"/>
</dbReference>
<dbReference type="AlphaFoldDB" id="A0A918ZYK2"/>
<proteinExistence type="predicted"/>
<keyword evidence="3 8" id="KW-0238">DNA-binding</keyword>
<sequence>MSGAIRVLLADDEAMIRAGVRAILGAGDGIEVVAEAADGREAVDLARAHHPDVALLDIRMPRLDGLAAGEEIVRTLPGTAVAMLTTFSEDAYVARALGGGATGFLLKSGDPHELIAGVRAVAGGAAFLSPKVARHVIDGLGARRIGREAAARTRVSALTPREREVLGLVGAGLSNPEIAARLHLVEGTVKAYVSAVLDRLGVKNRVQAAIVAYEAGLVTDDEARPAPGAAR</sequence>
<dbReference type="InterPro" id="IPR039420">
    <property type="entry name" value="WalR-like"/>
</dbReference>
<protein>
    <submittedName>
        <fullName evidence="8">DNA-binding response regulator</fullName>
    </submittedName>
</protein>
<dbReference type="SMART" id="SM00448">
    <property type="entry name" value="REC"/>
    <property type="match status" value="1"/>
</dbReference>
<evidence type="ECO:0000313" key="8">
    <source>
        <dbReference type="EMBL" id="GHE74805.1"/>
    </source>
</evidence>
<dbReference type="CDD" id="cd17535">
    <property type="entry name" value="REC_NarL-like"/>
    <property type="match status" value="1"/>
</dbReference>
<dbReference type="PANTHER" id="PTHR43214">
    <property type="entry name" value="TWO-COMPONENT RESPONSE REGULATOR"/>
    <property type="match status" value="1"/>
</dbReference>
<evidence type="ECO:0000256" key="1">
    <source>
        <dbReference type="ARBA" id="ARBA00022553"/>
    </source>
</evidence>
<dbReference type="InterPro" id="IPR011006">
    <property type="entry name" value="CheY-like_superfamily"/>
</dbReference>
<dbReference type="PROSITE" id="PS00622">
    <property type="entry name" value="HTH_LUXR_1"/>
    <property type="match status" value="1"/>
</dbReference>
<dbReference type="SUPFAM" id="SSF46894">
    <property type="entry name" value="C-terminal effector domain of the bipartite response regulators"/>
    <property type="match status" value="1"/>
</dbReference>
<dbReference type="InterPro" id="IPR016032">
    <property type="entry name" value="Sig_transdc_resp-reg_C-effctor"/>
</dbReference>
<reference evidence="8" key="2">
    <citation type="submission" date="2020-09" db="EMBL/GenBank/DDBJ databases">
        <authorList>
            <person name="Sun Q."/>
            <person name="Ohkuma M."/>
        </authorList>
    </citation>
    <scope>NUCLEOTIDE SEQUENCE</scope>
    <source>
        <strain evidence="8">JCM 4784</strain>
    </source>
</reference>
<dbReference type="Pfam" id="PF00196">
    <property type="entry name" value="GerE"/>
    <property type="match status" value="1"/>
</dbReference>
<comment type="caution">
    <text evidence="8">The sequence shown here is derived from an EMBL/GenBank/DDBJ whole genome shotgun (WGS) entry which is preliminary data.</text>
</comment>
<evidence type="ECO:0000256" key="5">
    <source>
        <dbReference type="PROSITE-ProRule" id="PRU00169"/>
    </source>
</evidence>
<dbReference type="GO" id="GO:0006355">
    <property type="term" value="P:regulation of DNA-templated transcription"/>
    <property type="evidence" value="ECO:0007669"/>
    <property type="project" value="InterPro"/>
</dbReference>
<feature type="domain" description="Response regulatory" evidence="7">
    <location>
        <begin position="6"/>
        <end position="122"/>
    </location>
</feature>